<protein>
    <submittedName>
        <fullName evidence="2">Uncharacterized protein</fullName>
    </submittedName>
</protein>
<feature type="compositionally biased region" description="Basic and acidic residues" evidence="1">
    <location>
        <begin position="19"/>
        <end position="34"/>
    </location>
</feature>
<sequence length="107" mass="10902">MKEGLAGANPVRAKACSASHERVEKASLHRESRGRGVGRGRASVAEPCGGGALARSGLAGSVELRGASPSLGRAGGAAHGAECARGRAARSGCRSAHRARRGRRHRK</sequence>
<name>A0A017THE4_9BACT</name>
<evidence type="ECO:0000256" key="1">
    <source>
        <dbReference type="SAM" id="MobiDB-lite"/>
    </source>
</evidence>
<gene>
    <name evidence="2" type="ORF">CAP_7038</name>
</gene>
<dbReference type="Proteomes" id="UP000019678">
    <property type="component" value="Unassembled WGS sequence"/>
</dbReference>
<evidence type="ECO:0000313" key="2">
    <source>
        <dbReference type="EMBL" id="EYF08016.1"/>
    </source>
</evidence>
<keyword evidence="3" id="KW-1185">Reference proteome</keyword>
<proteinExistence type="predicted"/>
<feature type="compositionally biased region" description="Basic residues" evidence="1">
    <location>
        <begin position="95"/>
        <end position="107"/>
    </location>
</feature>
<organism evidence="2 3">
    <name type="scientific">Chondromyces apiculatus DSM 436</name>
    <dbReference type="NCBI Taxonomy" id="1192034"/>
    <lineage>
        <taxon>Bacteria</taxon>
        <taxon>Pseudomonadati</taxon>
        <taxon>Myxococcota</taxon>
        <taxon>Polyangia</taxon>
        <taxon>Polyangiales</taxon>
        <taxon>Polyangiaceae</taxon>
        <taxon>Chondromyces</taxon>
    </lineage>
</organism>
<dbReference type="STRING" id="1192034.CAP_7038"/>
<feature type="region of interest" description="Disordered" evidence="1">
    <location>
        <begin position="83"/>
        <end position="107"/>
    </location>
</feature>
<dbReference type="EMBL" id="ASRX01000006">
    <property type="protein sequence ID" value="EYF08016.1"/>
    <property type="molecule type" value="Genomic_DNA"/>
</dbReference>
<comment type="caution">
    <text evidence="2">The sequence shown here is derived from an EMBL/GenBank/DDBJ whole genome shotgun (WGS) entry which is preliminary data.</text>
</comment>
<reference evidence="2 3" key="1">
    <citation type="submission" date="2013-05" db="EMBL/GenBank/DDBJ databases">
        <title>Genome assembly of Chondromyces apiculatus DSM 436.</title>
        <authorList>
            <person name="Sharma G."/>
            <person name="Khatri I."/>
            <person name="Kaur C."/>
            <person name="Mayilraj S."/>
            <person name="Subramanian S."/>
        </authorList>
    </citation>
    <scope>NUCLEOTIDE SEQUENCE [LARGE SCALE GENOMIC DNA]</scope>
    <source>
        <strain evidence="2 3">DSM 436</strain>
    </source>
</reference>
<feature type="region of interest" description="Disordered" evidence="1">
    <location>
        <begin position="1"/>
        <end position="50"/>
    </location>
</feature>
<accession>A0A017THE4</accession>
<dbReference type="AlphaFoldDB" id="A0A017THE4"/>
<evidence type="ECO:0000313" key="3">
    <source>
        <dbReference type="Proteomes" id="UP000019678"/>
    </source>
</evidence>